<dbReference type="Gene3D" id="2.130.10.10">
    <property type="entry name" value="YVTN repeat-like/Quinoprotein amine dehydrogenase"/>
    <property type="match status" value="1"/>
</dbReference>
<comment type="function">
    <text evidence="4">Part of the outer membrane protein assembly complex, which is involved in assembly and insertion of beta-barrel proteins into the outer membrane.</text>
</comment>
<dbReference type="AlphaFoldDB" id="A0A2R4XI82"/>
<dbReference type="GO" id="GO:0051205">
    <property type="term" value="P:protein insertion into membrane"/>
    <property type="evidence" value="ECO:0007669"/>
    <property type="project" value="UniProtKB-UniRule"/>
</dbReference>
<dbReference type="InterPro" id="IPR017687">
    <property type="entry name" value="BamB"/>
</dbReference>
<organism evidence="6 7">
    <name type="scientific">Orrella marina</name>
    <dbReference type="NCBI Taxonomy" id="2163011"/>
    <lineage>
        <taxon>Bacteria</taxon>
        <taxon>Pseudomonadati</taxon>
        <taxon>Pseudomonadota</taxon>
        <taxon>Betaproteobacteria</taxon>
        <taxon>Burkholderiales</taxon>
        <taxon>Alcaligenaceae</taxon>
        <taxon>Orrella</taxon>
    </lineage>
</organism>
<dbReference type="SMART" id="SM00564">
    <property type="entry name" value="PQQ"/>
    <property type="match status" value="5"/>
</dbReference>
<dbReference type="Proteomes" id="UP000244571">
    <property type="component" value="Chromosome"/>
</dbReference>
<dbReference type="InterPro" id="IPR018391">
    <property type="entry name" value="PQQ_b-propeller_rpt"/>
</dbReference>
<evidence type="ECO:0000313" key="7">
    <source>
        <dbReference type="Proteomes" id="UP000244571"/>
    </source>
</evidence>
<comment type="similarity">
    <text evidence="4">Belongs to the BamB family.</text>
</comment>
<keyword evidence="2 4" id="KW-0472">Membrane</keyword>
<evidence type="ECO:0000259" key="5">
    <source>
        <dbReference type="Pfam" id="PF13360"/>
    </source>
</evidence>
<comment type="subcellular location">
    <subcellularLocation>
        <location evidence="4">Cell outer membrane</location>
        <topology evidence="4">Lipid-anchor</topology>
    </subcellularLocation>
</comment>
<keyword evidence="4" id="KW-0564">Palmitate</keyword>
<keyword evidence="1 4" id="KW-0732">Signal</keyword>
<name>A0A2R4XI82_9BURK</name>
<dbReference type="PANTHER" id="PTHR34512:SF30">
    <property type="entry name" value="OUTER MEMBRANE PROTEIN ASSEMBLY FACTOR BAMB"/>
    <property type="match status" value="1"/>
</dbReference>
<keyword evidence="3 4" id="KW-0998">Cell outer membrane</keyword>
<dbReference type="Pfam" id="PF13360">
    <property type="entry name" value="PQQ_2"/>
    <property type="match status" value="1"/>
</dbReference>
<dbReference type="GO" id="GO:0009279">
    <property type="term" value="C:cell outer membrane"/>
    <property type="evidence" value="ECO:0007669"/>
    <property type="project" value="UniProtKB-SubCell"/>
</dbReference>
<dbReference type="PANTHER" id="PTHR34512">
    <property type="entry name" value="CELL SURFACE PROTEIN"/>
    <property type="match status" value="1"/>
</dbReference>
<evidence type="ECO:0000256" key="3">
    <source>
        <dbReference type="ARBA" id="ARBA00023237"/>
    </source>
</evidence>
<evidence type="ECO:0000256" key="1">
    <source>
        <dbReference type="ARBA" id="ARBA00022729"/>
    </source>
</evidence>
<dbReference type="KEGG" id="boz:DBV39_07030"/>
<dbReference type="InterPro" id="IPR002372">
    <property type="entry name" value="PQQ_rpt_dom"/>
</dbReference>
<keyword evidence="4" id="KW-0449">Lipoprotein</keyword>
<dbReference type="NCBIfam" id="TIGR03300">
    <property type="entry name" value="assembly_YfgL"/>
    <property type="match status" value="1"/>
</dbReference>
<comment type="subunit">
    <text evidence="4">Part of the Bam complex.</text>
</comment>
<dbReference type="OrthoDB" id="5173551at2"/>
<dbReference type="InterPro" id="IPR011047">
    <property type="entry name" value="Quinoprotein_ADH-like_sf"/>
</dbReference>
<reference evidence="6 7" key="1">
    <citation type="submission" date="2018-04" db="EMBL/GenBank/DDBJ databases">
        <title>Bordetella sp. HZ20 isolated from seawater.</title>
        <authorList>
            <person name="Sun C."/>
        </authorList>
    </citation>
    <scope>NUCLEOTIDE SEQUENCE [LARGE SCALE GENOMIC DNA]</scope>
    <source>
        <strain evidence="6 7">HZ20</strain>
    </source>
</reference>
<dbReference type="PROSITE" id="PS51257">
    <property type="entry name" value="PROKAR_LIPOPROTEIN"/>
    <property type="match status" value="1"/>
</dbReference>
<keyword evidence="7" id="KW-1185">Reference proteome</keyword>
<dbReference type="EMBL" id="CP028901">
    <property type="protein sequence ID" value="AWB33501.1"/>
    <property type="molecule type" value="Genomic_DNA"/>
</dbReference>
<sequence>MFRTDSLRSVVRGLVLVTALVASGCSWFGSRDTRNDPAPLVPLSSATSQGAIVWRAPVGVGTGFGFAPAVVGDSVYAAAANGVVTRVDLATGATVWTKTVAPKLQAGVGSDGETVVVVTPQGEVVALDAQGEEKWREQATSEVGVPPWVGKGVVIVRSGDYRIQAFNVENGDRIWNFQRPGPTLALRAPTRMTMVQNLVLVGMPGGRLLAVEPVIGAVVWEGIVAVPYGASDLDRVNDVVGIPIVQGDRLCAVAYQGRASCFNLEEGGVTLWTQNFSSVVGMGADSQKLYIPNSRDSIVALSIVDGEVVWRQDTLRNRKLNEPAVSMGVIVVGDLEGQVHLLSTENGEPLGRLPIGGGAMIAPAQETSQGVLVQAGDSSLAMIRVN</sequence>
<evidence type="ECO:0000256" key="2">
    <source>
        <dbReference type="ARBA" id="ARBA00023136"/>
    </source>
</evidence>
<protein>
    <recommendedName>
        <fullName evidence="4">Outer membrane protein assembly factor BamB</fullName>
    </recommendedName>
</protein>
<dbReference type="InterPro" id="IPR015943">
    <property type="entry name" value="WD40/YVTN_repeat-like_dom_sf"/>
</dbReference>
<accession>A0A2R4XI82</accession>
<dbReference type="GO" id="GO:0043165">
    <property type="term" value="P:Gram-negative-bacterium-type cell outer membrane assembly"/>
    <property type="evidence" value="ECO:0007669"/>
    <property type="project" value="UniProtKB-UniRule"/>
</dbReference>
<evidence type="ECO:0000256" key="4">
    <source>
        <dbReference type="HAMAP-Rule" id="MF_00923"/>
    </source>
</evidence>
<dbReference type="SUPFAM" id="SSF50998">
    <property type="entry name" value="Quinoprotein alcohol dehydrogenase-like"/>
    <property type="match status" value="1"/>
</dbReference>
<evidence type="ECO:0000313" key="6">
    <source>
        <dbReference type="EMBL" id="AWB33501.1"/>
    </source>
</evidence>
<dbReference type="RefSeq" id="WP_108620930.1">
    <property type="nucleotide sequence ID" value="NZ_CP028901.1"/>
</dbReference>
<gene>
    <name evidence="4 6" type="primary">bamB</name>
    <name evidence="6" type="ORF">DBV39_07030</name>
</gene>
<proteinExistence type="inferred from homology"/>
<feature type="domain" description="Pyrrolo-quinoline quinone repeat" evidence="5">
    <location>
        <begin position="81"/>
        <end position="312"/>
    </location>
</feature>
<dbReference type="HAMAP" id="MF_00923">
    <property type="entry name" value="OM_assembly_BamB"/>
    <property type="match status" value="1"/>
</dbReference>